<dbReference type="Proteomes" id="UP000216101">
    <property type="component" value="Unassembled WGS sequence"/>
</dbReference>
<evidence type="ECO:0000256" key="1">
    <source>
        <dbReference type="SAM" id="MobiDB-lite"/>
    </source>
</evidence>
<feature type="region of interest" description="Disordered" evidence="1">
    <location>
        <begin position="82"/>
        <end position="111"/>
    </location>
</feature>
<keyword evidence="2" id="KW-1133">Transmembrane helix</keyword>
<keyword evidence="2" id="KW-0812">Transmembrane</keyword>
<dbReference type="RefSeq" id="WP_094984345.1">
    <property type="nucleotide sequence ID" value="NZ_NHNI01000001.1"/>
</dbReference>
<evidence type="ECO:0000313" key="4">
    <source>
        <dbReference type="Proteomes" id="UP000216101"/>
    </source>
</evidence>
<reference evidence="4" key="1">
    <citation type="submission" date="2017-05" db="EMBL/GenBank/DDBJ databases">
        <authorList>
            <person name="Barney B.M."/>
        </authorList>
    </citation>
    <scope>NUCLEOTIDE SEQUENCE [LARGE SCALE GENOMIC DNA]</scope>
    <source>
        <strain evidence="4">PSBB022</strain>
    </source>
</reference>
<sequence>MYKLVFRGELAEGALRADAIAKLSLLLKQPPERIEQSLFSGKACVIKRVDDALLAARWQGAFAKAGAVLSIVEEVAEPAPVIHEPSPSPDSIQPDPSIQSSLPSPSQSDASPPRHLRKWLVGSLVCLIVLVASAAVVWQQGYLNRWLLSAVSDEEKTLLAAMADPQLLAIARVDLELMRKLDPAMANAEQLHNLPGADTDLWRILARPDSDIQPQATQVYAVALATNTIEVAIVARGNFAPEKITRVLNEHYRIDRQDGDGIWLMPPDTNGCVKHEPILAQLSQGQLLIGAPAAVKRIALRLNNKAQAGVDLTHWQQGLGGKLFSLAIFSPARWRAEEAGIVQYALGKMAAEMGPVTEVYLDAEPDLVSKGVNINLSLISRDQQFINNTHKTLQITLDKTRQQIAQDWPEVSAIYDRLQLNHSAQQLQASIRFDQQINDELSALLSSMLSISAATEQSAVVQQEVIDENPARFAKAHREQLIPFAPQDDFMDAVYKTAAGPFGLGVESLALQDGRIQVKVGVKAYDLPNLGNENSSAFLVVTDVLDQQGNSLLALAPACGESDPRAPEAIQYSYAINRIQDGQFVPGRALTGGKTIALPAGVNLGQVARIKGYIDYHLPLDVETKIVDAPLAGKLVDLHGTRIRFKSTGASSLRFEYSGATEHLLQVNALNAANKPLSSSSAMRSSLFWGSGKSASLDFKGTVEKAEIVVASAIENQRYDFELNRIAPPEKAFVVAKAFPEPIREQQFEQFIAAQAPVINEFPFDPPKTSVSAAPALLAISDVRTNNAAGLSIEGAVYTDIALPLYERMSVAQLYMEQVQDAGAQHYPVNTLVPLSFERQGGVTLNNVYQPDEKTPWLRADFSLKAADIRTDNIKQLRGELRFFLPTAVHAESVPFTLGPVWTGTKSSLQLHEWKTGRLVFSVQGAYDEIVGLKAFDGDGKLISQPPYYSAVFGEPQLIVEISELPVRLEVETAAESQELVVPFDLAMPEG</sequence>
<organism evidence="3 4">
    <name type="scientific">Cellvibrio mixtus</name>
    <dbReference type="NCBI Taxonomy" id="39650"/>
    <lineage>
        <taxon>Bacteria</taxon>
        <taxon>Pseudomonadati</taxon>
        <taxon>Pseudomonadota</taxon>
        <taxon>Gammaproteobacteria</taxon>
        <taxon>Cellvibrionales</taxon>
        <taxon>Cellvibrionaceae</taxon>
        <taxon>Cellvibrio</taxon>
    </lineage>
</organism>
<protein>
    <submittedName>
        <fullName evidence="3">Uncharacterized protein</fullName>
    </submittedName>
</protein>
<dbReference type="AlphaFoldDB" id="A0A266QA66"/>
<keyword evidence="4" id="KW-1185">Reference proteome</keyword>
<evidence type="ECO:0000256" key="2">
    <source>
        <dbReference type="SAM" id="Phobius"/>
    </source>
</evidence>
<evidence type="ECO:0000313" key="3">
    <source>
        <dbReference type="EMBL" id="OZY86742.1"/>
    </source>
</evidence>
<name>A0A266QA66_9GAMM</name>
<comment type="caution">
    <text evidence="3">The sequence shown here is derived from an EMBL/GenBank/DDBJ whole genome shotgun (WGS) entry which is preliminary data.</text>
</comment>
<proteinExistence type="predicted"/>
<dbReference type="EMBL" id="NHNI01000001">
    <property type="protein sequence ID" value="OZY86742.1"/>
    <property type="molecule type" value="Genomic_DNA"/>
</dbReference>
<feature type="transmembrane region" description="Helical" evidence="2">
    <location>
        <begin position="119"/>
        <end position="138"/>
    </location>
</feature>
<accession>A0A266QA66</accession>
<gene>
    <name evidence="3" type="ORF">CBP51_06950</name>
</gene>
<feature type="compositionally biased region" description="Low complexity" evidence="1">
    <location>
        <begin position="89"/>
        <end position="111"/>
    </location>
</feature>
<keyword evidence="2" id="KW-0472">Membrane</keyword>